<keyword evidence="1" id="KW-0812">Transmembrane</keyword>
<sequence>MSSIHRDTPEPFWQRLRAITLYPFRGAALASLVALTLASLLGMIPVVGWVVALLVWIGAYKYAFEVLRATADGRLEAPEVVLGTGDGVVARLIAMQLVFIVVVLAALLVGGPIIGLAVLALVAFMQPGCVMSLAMDGSLSHALNPSTPLALVGRIGWPYLAVFGLLFVIQASALTASVWLARWMPPVIADLAVTAVSFWGLFAAFHLMGYLIYQYHEALGYEPAARDGLPGRHAPDADLLGEAEAHVRDGHPDAALELLRAETRSRAVSLEVHELYHRLLRQSGDAAALTGHAGEYLNLLMLEREERRALGLLRTTLDANPDFVPAQVEHAQALAERARLAGQGQLAADTLAAMLRAHPRHPDASRWGLDAALLLVERSGRDDDARALLQQSLERCEDPGLQSKIAAAMKALQVPETA</sequence>
<reference evidence="2 3" key="1">
    <citation type="submission" date="2021-04" db="EMBL/GenBank/DDBJ databases">
        <authorList>
            <person name="Rodrigo-Torres L."/>
            <person name="Arahal R. D."/>
            <person name="Lucena T."/>
        </authorList>
    </citation>
    <scope>NUCLEOTIDE SEQUENCE [LARGE SCALE GENOMIC DNA]</scope>
    <source>
        <strain evidence="2 3">CECT 30171</strain>
    </source>
</reference>
<feature type="transmembrane region" description="Helical" evidence="1">
    <location>
        <begin position="27"/>
        <end position="57"/>
    </location>
</feature>
<dbReference type="RefSeq" id="WP_215218183.1">
    <property type="nucleotide sequence ID" value="NZ_OU015430.1"/>
</dbReference>
<evidence type="ECO:0000313" key="2">
    <source>
        <dbReference type="EMBL" id="CAG4974059.1"/>
    </source>
</evidence>
<keyword evidence="3" id="KW-1185">Reference proteome</keyword>
<organism evidence="2 3">
    <name type="scientific">Novilysobacter luteus</name>
    <dbReference type="NCBI Taxonomy" id="2822368"/>
    <lineage>
        <taxon>Bacteria</taxon>
        <taxon>Pseudomonadati</taxon>
        <taxon>Pseudomonadota</taxon>
        <taxon>Gammaproteobacteria</taxon>
        <taxon>Lysobacterales</taxon>
        <taxon>Lysobacteraceae</taxon>
        <taxon>Novilysobacter</taxon>
    </lineage>
</organism>
<keyword evidence="1" id="KW-0472">Membrane</keyword>
<proteinExistence type="predicted"/>
<feature type="transmembrane region" description="Helical" evidence="1">
    <location>
        <begin position="155"/>
        <end position="180"/>
    </location>
</feature>
<dbReference type="Proteomes" id="UP000680116">
    <property type="component" value="Chromosome"/>
</dbReference>
<gene>
    <name evidence="2" type="ORF">LYB30171_01586</name>
</gene>
<evidence type="ECO:0000313" key="3">
    <source>
        <dbReference type="Proteomes" id="UP000680116"/>
    </source>
</evidence>
<feature type="transmembrane region" description="Helical" evidence="1">
    <location>
        <begin position="187"/>
        <end position="213"/>
    </location>
</feature>
<accession>A0ABM8UG01</accession>
<evidence type="ECO:0008006" key="4">
    <source>
        <dbReference type="Google" id="ProtNLM"/>
    </source>
</evidence>
<evidence type="ECO:0000256" key="1">
    <source>
        <dbReference type="SAM" id="Phobius"/>
    </source>
</evidence>
<keyword evidence="1" id="KW-1133">Transmembrane helix</keyword>
<name>A0ABM8UG01_9GAMM</name>
<dbReference type="EMBL" id="OU015430">
    <property type="protein sequence ID" value="CAG4974059.1"/>
    <property type="molecule type" value="Genomic_DNA"/>
</dbReference>
<protein>
    <recommendedName>
        <fullName evidence="4">Tetratricopeptide repeat protein</fullName>
    </recommendedName>
</protein>